<feature type="region of interest" description="Disordered" evidence="1">
    <location>
        <begin position="1"/>
        <end position="20"/>
    </location>
</feature>
<name>A0A0D7AIR7_9AGAR</name>
<evidence type="ECO:0000313" key="4">
    <source>
        <dbReference type="Proteomes" id="UP000054144"/>
    </source>
</evidence>
<dbReference type="OrthoDB" id="368909at2759"/>
<evidence type="ECO:0000313" key="3">
    <source>
        <dbReference type="EMBL" id="KIY51186.1"/>
    </source>
</evidence>
<organism evidence="3 4">
    <name type="scientific">Fistulina hepatica ATCC 64428</name>
    <dbReference type="NCBI Taxonomy" id="1128425"/>
    <lineage>
        <taxon>Eukaryota</taxon>
        <taxon>Fungi</taxon>
        <taxon>Dikarya</taxon>
        <taxon>Basidiomycota</taxon>
        <taxon>Agaricomycotina</taxon>
        <taxon>Agaricomycetes</taxon>
        <taxon>Agaricomycetidae</taxon>
        <taxon>Agaricales</taxon>
        <taxon>Fistulinaceae</taxon>
        <taxon>Fistulina</taxon>
    </lineage>
</organism>
<evidence type="ECO:0000256" key="1">
    <source>
        <dbReference type="SAM" id="MobiDB-lite"/>
    </source>
</evidence>
<dbReference type="InterPro" id="IPR001163">
    <property type="entry name" value="Sm_dom_euk/arc"/>
</dbReference>
<dbReference type="InterPro" id="IPR034110">
    <property type="entry name" value="LSMD1_Sm"/>
</dbReference>
<dbReference type="GO" id="GO:0031417">
    <property type="term" value="C:NatC complex"/>
    <property type="evidence" value="ECO:0007669"/>
    <property type="project" value="InterPro"/>
</dbReference>
<dbReference type="Proteomes" id="UP000054144">
    <property type="component" value="Unassembled WGS sequence"/>
</dbReference>
<keyword evidence="4" id="KW-1185">Reference proteome</keyword>
<dbReference type="Pfam" id="PF01423">
    <property type="entry name" value="LSM"/>
    <property type="match status" value="1"/>
</dbReference>
<dbReference type="CDD" id="cd06168">
    <property type="entry name" value="LSMD1"/>
    <property type="match status" value="1"/>
</dbReference>
<gene>
    <name evidence="3" type="ORF">FISHEDRAFT_56725</name>
</gene>
<dbReference type="PANTHER" id="PTHR10701">
    <property type="entry name" value="SMALL NUCLEAR RIBONUCLEOPROTEIN-ASSOCIATED PROTEIN B AND N"/>
    <property type="match status" value="1"/>
</dbReference>
<reference evidence="3 4" key="1">
    <citation type="journal article" date="2015" name="Fungal Genet. Biol.">
        <title>Evolution of novel wood decay mechanisms in Agaricales revealed by the genome sequences of Fistulina hepatica and Cylindrobasidium torrendii.</title>
        <authorList>
            <person name="Floudas D."/>
            <person name="Held B.W."/>
            <person name="Riley R."/>
            <person name="Nagy L.G."/>
            <person name="Koehler G."/>
            <person name="Ransdell A.S."/>
            <person name="Younus H."/>
            <person name="Chow J."/>
            <person name="Chiniquy J."/>
            <person name="Lipzen A."/>
            <person name="Tritt A."/>
            <person name="Sun H."/>
            <person name="Haridas S."/>
            <person name="LaButti K."/>
            <person name="Ohm R.A."/>
            <person name="Kues U."/>
            <person name="Blanchette R.A."/>
            <person name="Grigoriev I.V."/>
            <person name="Minto R.E."/>
            <person name="Hibbett D.S."/>
        </authorList>
    </citation>
    <scope>NUCLEOTIDE SEQUENCE [LARGE SCALE GENOMIC DNA]</scope>
    <source>
        <strain evidence="3 4">ATCC 64428</strain>
    </source>
</reference>
<accession>A0A0D7AIR7</accession>
<feature type="domain" description="Sm" evidence="2">
    <location>
        <begin position="22"/>
        <end position="108"/>
    </location>
</feature>
<sequence>MSASPTINACRLPPPSSTPATERLKALLSKTLRVTVSDGRVFLGNFAGTDKPLNILLVNAVEFRVSEQLWPGGGAISQPSSGNTEKIYTSRYVGQIMVPWRLITRIEAQGPSDDSELYT</sequence>
<evidence type="ECO:0000259" key="2">
    <source>
        <dbReference type="SMART" id="SM00651"/>
    </source>
</evidence>
<protein>
    <recommendedName>
        <fullName evidence="2">Sm domain-containing protein</fullName>
    </recommendedName>
</protein>
<dbReference type="PANTHER" id="PTHR10701:SF5">
    <property type="entry name" value="N-ALPHA-ACETYLTRANSFERASE 38, NATC AUXILIARY SUBUNIT"/>
    <property type="match status" value="1"/>
</dbReference>
<dbReference type="Gene3D" id="2.30.30.100">
    <property type="match status" value="1"/>
</dbReference>
<dbReference type="SMART" id="SM00651">
    <property type="entry name" value="Sm"/>
    <property type="match status" value="1"/>
</dbReference>
<proteinExistence type="predicted"/>
<dbReference type="SUPFAM" id="SSF50182">
    <property type="entry name" value="Sm-like ribonucleoproteins"/>
    <property type="match status" value="1"/>
</dbReference>
<dbReference type="InterPro" id="IPR050914">
    <property type="entry name" value="snRNP_SmB/NAA38-like"/>
</dbReference>
<dbReference type="EMBL" id="KN881666">
    <property type="protein sequence ID" value="KIY51186.1"/>
    <property type="molecule type" value="Genomic_DNA"/>
</dbReference>
<dbReference type="InterPro" id="IPR010920">
    <property type="entry name" value="LSM_dom_sf"/>
</dbReference>
<dbReference type="AlphaFoldDB" id="A0A0D7AIR7"/>